<organism evidence="2 3">
    <name type="scientific">Actinoplanes italicus</name>
    <dbReference type="NCBI Taxonomy" id="113567"/>
    <lineage>
        <taxon>Bacteria</taxon>
        <taxon>Bacillati</taxon>
        <taxon>Actinomycetota</taxon>
        <taxon>Actinomycetes</taxon>
        <taxon>Micromonosporales</taxon>
        <taxon>Micromonosporaceae</taxon>
        <taxon>Actinoplanes</taxon>
    </lineage>
</organism>
<protein>
    <submittedName>
        <fullName evidence="2">Uncharacterized protein</fullName>
    </submittedName>
</protein>
<proteinExistence type="predicted"/>
<dbReference type="AlphaFoldDB" id="A0A2T0JQ97"/>
<sequence length="240" mass="25956">MPSSGNDPLVPPWEPSDVSNRTSHRVQSSTLADEVRTELAAAGLPIHPGHEDRRGNEVSGVLVELADDFEPGQGGVWVSWWVNGPLAEASLRARRVGAWRRDSTGGTEWHPALRHLFVVKEAMSSALEEILQSLGYAVLRDVDDYREESLLVRARAPGPHWRDRAVPPLAGSTGYSGGVRVRLIAGEFAGAVTTVVSHKYPLGAIIGPPLEYTVEHPDGEGQLTVAPEDLTLAEDDDVQP</sequence>
<gene>
    <name evidence="2" type="ORF">CLV67_13588</name>
</gene>
<evidence type="ECO:0000313" key="3">
    <source>
        <dbReference type="Proteomes" id="UP000239415"/>
    </source>
</evidence>
<evidence type="ECO:0000256" key="1">
    <source>
        <dbReference type="SAM" id="MobiDB-lite"/>
    </source>
</evidence>
<dbReference type="OrthoDB" id="3353710at2"/>
<evidence type="ECO:0000313" key="2">
    <source>
        <dbReference type="EMBL" id="PRX09810.1"/>
    </source>
</evidence>
<dbReference type="EMBL" id="PVMZ01000035">
    <property type="protein sequence ID" value="PRX09810.1"/>
    <property type="molecule type" value="Genomic_DNA"/>
</dbReference>
<dbReference type="RefSeq" id="WP_146169600.1">
    <property type="nucleotide sequence ID" value="NZ_BOMO01000168.1"/>
</dbReference>
<keyword evidence="3" id="KW-1185">Reference proteome</keyword>
<feature type="compositionally biased region" description="Polar residues" evidence="1">
    <location>
        <begin position="17"/>
        <end position="31"/>
    </location>
</feature>
<accession>A0A2T0JQ97</accession>
<name>A0A2T0JQ97_9ACTN</name>
<reference evidence="2 3" key="1">
    <citation type="submission" date="2018-03" db="EMBL/GenBank/DDBJ databases">
        <title>Genomic Encyclopedia of Archaeal and Bacterial Type Strains, Phase II (KMG-II): from individual species to whole genera.</title>
        <authorList>
            <person name="Goeker M."/>
        </authorList>
    </citation>
    <scope>NUCLEOTIDE SEQUENCE [LARGE SCALE GENOMIC DNA]</scope>
    <source>
        <strain evidence="2 3">DSM 43146</strain>
    </source>
</reference>
<dbReference type="Proteomes" id="UP000239415">
    <property type="component" value="Unassembled WGS sequence"/>
</dbReference>
<comment type="caution">
    <text evidence="2">The sequence shown here is derived from an EMBL/GenBank/DDBJ whole genome shotgun (WGS) entry which is preliminary data.</text>
</comment>
<feature type="region of interest" description="Disordered" evidence="1">
    <location>
        <begin position="1"/>
        <end position="31"/>
    </location>
</feature>